<evidence type="ECO:0000256" key="2">
    <source>
        <dbReference type="ARBA" id="ARBA00022643"/>
    </source>
</evidence>
<dbReference type="EMBL" id="JAUCGR010000002">
    <property type="protein sequence ID" value="MDM7831665.1"/>
    <property type="molecule type" value="Genomic_DNA"/>
</dbReference>
<dbReference type="PANTHER" id="PTHR30011:SF16">
    <property type="entry name" value="C2H2 FINGER DOMAIN TRANSCRIPTION FACTOR (EUROFUNG)-RELATED"/>
    <property type="match status" value="1"/>
</dbReference>
<evidence type="ECO:0000256" key="3">
    <source>
        <dbReference type="ARBA" id="ARBA00023002"/>
    </source>
</evidence>
<gene>
    <name evidence="6" type="ORF">QRT05_10005</name>
</gene>
<sequence length="379" mass="39143">MTDILHIALEVDGAGQHPAAHLLAPHTTPATPPGRPGVTPDAHRVRTVTAAAENAGVTFVTFDDSLTPAPGRAAHRIDAVTRAAFVAPLTSRLGLVPLVHPAVTEPFHVASQLAALDHASRGRAGWLVGTGPVPGARRALDRPVADGEDLVAETVDVVTVVRDLWDSWDDDATIRDTATGRYIDRERLHYVDFASGGDGPFASPALRSAPDGARAPFTVKGPLIVPRGPQGQAVVVGRVGTVPGALLDVALVPDLADVDAARGDGVARVLVDLTVTLDAAGTPGTARRDQLDALVPGTTTGLAYTGDAAGLVALLLDLRGVVDGVRILPSVLDDDLPVLVRDVLPALRVARAVPVPRPGATLRDTLGLPRPASRFAATA</sequence>
<evidence type="ECO:0000259" key="5">
    <source>
        <dbReference type="Pfam" id="PF00296"/>
    </source>
</evidence>
<reference evidence="6 7" key="1">
    <citation type="submission" date="2023-06" db="EMBL/GenBank/DDBJ databases">
        <title>Cellulomonas sp. MW9 Whole genome sequence.</title>
        <authorList>
            <person name="Park S."/>
        </authorList>
    </citation>
    <scope>NUCLEOTIDE SEQUENCE [LARGE SCALE GENOMIC DNA]</scope>
    <source>
        <strain evidence="6 7">MW9</strain>
    </source>
</reference>
<name>A0ABT7S7R0_9CELL</name>
<dbReference type="InterPro" id="IPR011251">
    <property type="entry name" value="Luciferase-like_dom"/>
</dbReference>
<dbReference type="Gene3D" id="3.20.20.30">
    <property type="entry name" value="Luciferase-like domain"/>
    <property type="match status" value="1"/>
</dbReference>
<dbReference type="InterPro" id="IPR036661">
    <property type="entry name" value="Luciferase-like_sf"/>
</dbReference>
<keyword evidence="3" id="KW-0560">Oxidoreductase</keyword>
<keyword evidence="2" id="KW-0288">FMN</keyword>
<evidence type="ECO:0000256" key="1">
    <source>
        <dbReference type="ARBA" id="ARBA00022630"/>
    </source>
</evidence>
<comment type="caution">
    <text evidence="6">The sequence shown here is derived from an EMBL/GenBank/DDBJ whole genome shotgun (WGS) entry which is preliminary data.</text>
</comment>
<feature type="domain" description="Luciferase-like" evidence="5">
    <location>
        <begin position="29"/>
        <end position="184"/>
    </location>
</feature>
<dbReference type="RefSeq" id="WP_289447065.1">
    <property type="nucleotide sequence ID" value="NZ_JAUCGR010000002.1"/>
</dbReference>
<dbReference type="PANTHER" id="PTHR30011">
    <property type="entry name" value="ALKANESULFONATE MONOOXYGENASE-RELATED"/>
    <property type="match status" value="1"/>
</dbReference>
<evidence type="ECO:0000256" key="4">
    <source>
        <dbReference type="ARBA" id="ARBA00023033"/>
    </source>
</evidence>
<dbReference type="Proteomes" id="UP001321453">
    <property type="component" value="Unassembled WGS sequence"/>
</dbReference>
<dbReference type="SUPFAM" id="SSF51679">
    <property type="entry name" value="Bacterial luciferase-like"/>
    <property type="match status" value="1"/>
</dbReference>
<keyword evidence="7" id="KW-1185">Reference proteome</keyword>
<accession>A0ABT7S7R0</accession>
<dbReference type="Pfam" id="PF00296">
    <property type="entry name" value="Bac_luciferase"/>
    <property type="match status" value="1"/>
</dbReference>
<evidence type="ECO:0000313" key="6">
    <source>
        <dbReference type="EMBL" id="MDM7831665.1"/>
    </source>
</evidence>
<evidence type="ECO:0000313" key="7">
    <source>
        <dbReference type="Proteomes" id="UP001321453"/>
    </source>
</evidence>
<keyword evidence="4" id="KW-0503">Monooxygenase</keyword>
<proteinExistence type="predicted"/>
<dbReference type="InterPro" id="IPR051260">
    <property type="entry name" value="Diverse_substr_monoxygenases"/>
</dbReference>
<keyword evidence="1" id="KW-0285">Flavoprotein</keyword>
<organism evidence="6 7">
    <name type="scientific">Cellulomonas edaphi</name>
    <dbReference type="NCBI Taxonomy" id="3053468"/>
    <lineage>
        <taxon>Bacteria</taxon>
        <taxon>Bacillati</taxon>
        <taxon>Actinomycetota</taxon>
        <taxon>Actinomycetes</taxon>
        <taxon>Micrococcales</taxon>
        <taxon>Cellulomonadaceae</taxon>
        <taxon>Cellulomonas</taxon>
    </lineage>
</organism>
<protein>
    <submittedName>
        <fullName evidence="6">LLM class flavin-dependent oxidoreductase</fullName>
    </submittedName>
</protein>